<accession>A0A0D2VVG7</accession>
<protein>
    <recommendedName>
        <fullName evidence="2">SAP domain-containing protein</fullName>
    </recommendedName>
</protein>
<dbReference type="AlphaFoldDB" id="A0A0D2VVG7"/>
<evidence type="ECO:0000259" key="2">
    <source>
        <dbReference type="PROSITE" id="PS50800"/>
    </source>
</evidence>
<proteinExistence type="predicted"/>
<name>A0A0D2VVG7_CAPO3</name>
<dbReference type="InterPro" id="IPR003034">
    <property type="entry name" value="SAP_dom"/>
</dbReference>
<evidence type="ECO:0000256" key="1">
    <source>
        <dbReference type="SAM" id="MobiDB-lite"/>
    </source>
</evidence>
<dbReference type="Pfam" id="PF02037">
    <property type="entry name" value="SAP"/>
    <property type="match status" value="1"/>
</dbReference>
<keyword evidence="4" id="KW-1185">Reference proteome</keyword>
<evidence type="ECO:0000313" key="4">
    <source>
        <dbReference type="Proteomes" id="UP000008743"/>
    </source>
</evidence>
<organism evidence="3 4">
    <name type="scientific">Capsaspora owczarzaki (strain ATCC 30864)</name>
    <dbReference type="NCBI Taxonomy" id="595528"/>
    <lineage>
        <taxon>Eukaryota</taxon>
        <taxon>Filasterea</taxon>
        <taxon>Capsaspora</taxon>
    </lineage>
</organism>
<dbReference type="PROSITE" id="PS50800">
    <property type="entry name" value="SAP"/>
    <property type="match status" value="1"/>
</dbReference>
<evidence type="ECO:0000313" key="3">
    <source>
        <dbReference type="EMBL" id="KJE95477.1"/>
    </source>
</evidence>
<sequence>MSTAAAPKTEKQWLSLSAEQLRKELTKRGLASDGFKKVMAARLVAHDAGLHPPPQQHQQQQNPNSSSSAGPPPAPLALPAAPAAASANTGNNSVASTSSSNSDPSSSAAGLTDDAPPPPAEGTTFIFSSDEVKNFTIPDEINRLLRVHGNSVELLDRKISSNIFEDLLASGRAPEPRYLSGVGGVGKSSILLMMVVLAMRHNRAFFERFAAAPAPAPAPALAPGSFDGAIFLIYLPKTGAFCHETSEVAASQLIGDLRIANRRLLRSGLLDEPAFELLKDAFVHRKTSSGHFESALNQWGRINAALVGLESQSHRFRTLVLIDQWNSIIHAKALPVGDEDQLKADHPAQAFYRLSTRFGFSLFVAAVSSSPRMDSSNALSGSQCGGAEQPIEFLTDEEAETLRAIWYYRSPPFRITAASMKRLHLKFGGVARILQYYATSQSHKNPEAEFRRLCEQYYDHRLDRLIERLRPTTEFTSLVCDLATIVARTSIPERTPEVWLQTGLVKQDPTDQSQLVPVSDLVRAAAVRRFNAERANLMRIVFDNPATTWSALEIFVLSCLQYASQTLKGTDLSDESVLELTTTVDNVHVLDRSITNLGAKNYLAAFNGDQPFPVGTLLIPGWPNHPVADAVLLTRQNDDSNVLIFFQISKSSYADHQTKVPNLVSNKIGNASVLAVYRELFGLPNNVDYNPPSIAQGKLDGTLVKYVYATLDESTAEPDHDVFLMREAHVRELDSEAWAAMAGVEP</sequence>
<feature type="compositionally biased region" description="Low complexity" evidence="1">
    <location>
        <begin position="77"/>
        <end position="109"/>
    </location>
</feature>
<feature type="region of interest" description="Disordered" evidence="1">
    <location>
        <begin position="43"/>
        <end position="127"/>
    </location>
</feature>
<gene>
    <name evidence="3" type="ORF">CAOG_009928</name>
</gene>
<reference evidence="4" key="1">
    <citation type="submission" date="2011-02" db="EMBL/GenBank/DDBJ databases">
        <title>The Genome Sequence of Capsaspora owczarzaki ATCC 30864.</title>
        <authorList>
            <person name="Russ C."/>
            <person name="Cuomo C."/>
            <person name="Burger G."/>
            <person name="Gray M.W."/>
            <person name="Holland P.W.H."/>
            <person name="King N."/>
            <person name="Lang F.B.F."/>
            <person name="Roger A.J."/>
            <person name="Ruiz-Trillo I."/>
            <person name="Young S.K."/>
            <person name="Zeng Q."/>
            <person name="Gargeya S."/>
            <person name="Alvarado L."/>
            <person name="Berlin A."/>
            <person name="Chapman S.B."/>
            <person name="Chen Z."/>
            <person name="Freedman E."/>
            <person name="Gellesch M."/>
            <person name="Goldberg J."/>
            <person name="Griggs A."/>
            <person name="Gujja S."/>
            <person name="Heilman E."/>
            <person name="Heiman D."/>
            <person name="Howarth C."/>
            <person name="Mehta T."/>
            <person name="Neiman D."/>
            <person name="Pearson M."/>
            <person name="Roberts A."/>
            <person name="Saif S."/>
            <person name="Shea T."/>
            <person name="Shenoy N."/>
            <person name="Sisk P."/>
            <person name="Stolte C."/>
            <person name="Sykes S."/>
            <person name="White J."/>
            <person name="Yandava C."/>
            <person name="Haas B."/>
            <person name="Nusbaum C."/>
            <person name="Birren B."/>
        </authorList>
    </citation>
    <scope>NUCLEOTIDE SEQUENCE</scope>
    <source>
        <strain evidence="4">ATCC 30864</strain>
    </source>
</reference>
<dbReference type="PhylomeDB" id="A0A0D2VVG7"/>
<dbReference type="InParanoid" id="A0A0D2VVG7"/>
<feature type="compositionally biased region" description="Low complexity" evidence="1">
    <location>
        <begin position="56"/>
        <end position="69"/>
    </location>
</feature>
<dbReference type="Proteomes" id="UP000008743">
    <property type="component" value="Unassembled WGS sequence"/>
</dbReference>
<feature type="domain" description="SAP" evidence="2">
    <location>
        <begin position="13"/>
        <end position="47"/>
    </location>
</feature>
<dbReference type="SMART" id="SM00513">
    <property type="entry name" value="SAP"/>
    <property type="match status" value="1"/>
</dbReference>
<dbReference type="OrthoDB" id="445357at2759"/>
<dbReference type="EMBL" id="KE346369">
    <property type="protein sequence ID" value="KJE95477.1"/>
    <property type="molecule type" value="Genomic_DNA"/>
</dbReference>